<dbReference type="AlphaFoldDB" id="A0A917JDT5"/>
<evidence type="ECO:0000313" key="2">
    <source>
        <dbReference type="Proteomes" id="UP000662074"/>
    </source>
</evidence>
<organism evidence="1 2">
    <name type="scientific">Mucilaginibacter galii</name>
    <dbReference type="NCBI Taxonomy" id="2005073"/>
    <lineage>
        <taxon>Bacteria</taxon>
        <taxon>Pseudomonadati</taxon>
        <taxon>Bacteroidota</taxon>
        <taxon>Sphingobacteriia</taxon>
        <taxon>Sphingobacteriales</taxon>
        <taxon>Sphingobacteriaceae</taxon>
        <taxon>Mucilaginibacter</taxon>
    </lineage>
</organism>
<comment type="caution">
    <text evidence="1">The sequence shown here is derived from an EMBL/GenBank/DDBJ whole genome shotgun (WGS) entry which is preliminary data.</text>
</comment>
<keyword evidence="2" id="KW-1185">Reference proteome</keyword>
<gene>
    <name evidence="1" type="ORF">GCM10011425_38170</name>
</gene>
<proteinExistence type="predicted"/>
<reference evidence="1" key="2">
    <citation type="submission" date="2020-09" db="EMBL/GenBank/DDBJ databases">
        <authorList>
            <person name="Sun Q."/>
            <person name="Sedlacek I."/>
        </authorList>
    </citation>
    <scope>NUCLEOTIDE SEQUENCE</scope>
    <source>
        <strain evidence="1">CCM 8711</strain>
    </source>
</reference>
<sequence>MTMLINIYCKNRSNRSTKGKQATVLRRDCFAIARNWKGFNLLPPGEGWGGAYLPPGAQCSLKYCV</sequence>
<reference evidence="1" key="1">
    <citation type="journal article" date="2014" name="Int. J. Syst. Evol. Microbiol.">
        <title>Complete genome sequence of Corynebacterium casei LMG S-19264T (=DSM 44701T), isolated from a smear-ripened cheese.</title>
        <authorList>
            <consortium name="US DOE Joint Genome Institute (JGI-PGF)"/>
            <person name="Walter F."/>
            <person name="Albersmeier A."/>
            <person name="Kalinowski J."/>
            <person name="Ruckert C."/>
        </authorList>
    </citation>
    <scope>NUCLEOTIDE SEQUENCE</scope>
    <source>
        <strain evidence="1">CCM 8711</strain>
    </source>
</reference>
<accession>A0A917JDT5</accession>
<evidence type="ECO:0000313" key="1">
    <source>
        <dbReference type="EMBL" id="GGI52605.1"/>
    </source>
</evidence>
<dbReference type="Proteomes" id="UP000662074">
    <property type="component" value="Unassembled WGS sequence"/>
</dbReference>
<protein>
    <submittedName>
        <fullName evidence="1">Uncharacterized protein</fullName>
    </submittedName>
</protein>
<dbReference type="EMBL" id="BMDO01000014">
    <property type="protein sequence ID" value="GGI52605.1"/>
    <property type="molecule type" value="Genomic_DNA"/>
</dbReference>
<name>A0A917JDT5_9SPHI</name>